<sequence>MRKRGPAQTSNRRIRVYPFDLKVEYVMKNLKFVKNISFFVLNNRFISRE</sequence>
<protein>
    <submittedName>
        <fullName evidence="1">Uncharacterized protein</fullName>
    </submittedName>
</protein>
<dbReference type="AlphaFoldDB" id="M6CUR6"/>
<dbReference type="PATRIC" id="fig|1218565.3.peg.1704"/>
<gene>
    <name evidence="1" type="ORF">LEP1GSC194_2369</name>
</gene>
<accession>M6CUR6</accession>
<dbReference type="EMBL" id="ANIK01000032">
    <property type="protein sequence ID" value="EMJ95692.1"/>
    <property type="molecule type" value="Genomic_DNA"/>
</dbReference>
<comment type="caution">
    <text evidence="1">The sequence shown here is derived from an EMBL/GenBank/DDBJ whole genome shotgun (WGS) entry which is preliminary data.</text>
</comment>
<organism evidence="1 2">
    <name type="scientific">Leptospira alstonii serovar Sichuan str. 79601</name>
    <dbReference type="NCBI Taxonomy" id="1218565"/>
    <lineage>
        <taxon>Bacteria</taxon>
        <taxon>Pseudomonadati</taxon>
        <taxon>Spirochaetota</taxon>
        <taxon>Spirochaetia</taxon>
        <taxon>Leptospirales</taxon>
        <taxon>Leptospiraceae</taxon>
        <taxon>Leptospira</taxon>
    </lineage>
</organism>
<proteinExistence type="predicted"/>
<name>M6CUR6_9LEPT</name>
<evidence type="ECO:0000313" key="1">
    <source>
        <dbReference type="EMBL" id="EMJ95692.1"/>
    </source>
</evidence>
<dbReference type="Proteomes" id="UP000011988">
    <property type="component" value="Unassembled WGS sequence"/>
</dbReference>
<evidence type="ECO:0000313" key="2">
    <source>
        <dbReference type="Proteomes" id="UP000011988"/>
    </source>
</evidence>
<reference evidence="1 2" key="1">
    <citation type="submission" date="2013-01" db="EMBL/GenBank/DDBJ databases">
        <authorList>
            <person name="Harkins D.M."/>
            <person name="Durkin A.S."/>
            <person name="Brinkac L.M."/>
            <person name="Haft D.H."/>
            <person name="Selengut J.D."/>
            <person name="Sanka R."/>
            <person name="DePew J."/>
            <person name="Purushe J."/>
            <person name="Galloway R.L."/>
            <person name="Vinetz J.M."/>
            <person name="Sutton G.G."/>
            <person name="Nierman W.C."/>
            <person name="Fouts D.E."/>
        </authorList>
    </citation>
    <scope>NUCLEOTIDE SEQUENCE [LARGE SCALE GENOMIC DNA]</scope>
    <source>
        <strain evidence="1 2">79601</strain>
    </source>
</reference>